<organism evidence="1 4">
    <name type="scientific">Proteus terrae subsp. cibarius</name>
    <dbReference type="NCBI Taxonomy" id="626774"/>
    <lineage>
        <taxon>Bacteria</taxon>
        <taxon>Pseudomonadati</taxon>
        <taxon>Pseudomonadota</taxon>
        <taxon>Gammaproteobacteria</taxon>
        <taxon>Enterobacterales</taxon>
        <taxon>Morganellaceae</taxon>
        <taxon>Proteus</taxon>
    </lineage>
</organism>
<dbReference type="AlphaFoldDB" id="A0A6G6SU54"/>
<dbReference type="PROSITE" id="PS51257">
    <property type="entry name" value="PROKAR_LIPOPROTEIN"/>
    <property type="match status" value="1"/>
</dbReference>
<reference evidence="2 3" key="1">
    <citation type="submission" date="2020-01" db="EMBL/GenBank/DDBJ databases">
        <title>The genomic epidemiology of tigecycline resistance gene tet(X) variants in a swine farm in China.</title>
        <authorList>
            <person name="Peng K."/>
            <person name="Li R."/>
        </authorList>
    </citation>
    <scope>NUCLEOTIDE SEQUENCE [LARGE SCALE GENOMIC DNA]</scope>
    <source>
        <strain evidence="2 3">ZF1</strain>
    </source>
</reference>
<protein>
    <recommendedName>
        <fullName evidence="5">Lipoprotein</fullName>
    </recommendedName>
</protein>
<dbReference type="Proteomes" id="UP000501338">
    <property type="component" value="Chromosome"/>
</dbReference>
<dbReference type="RefSeq" id="WP_075673238.1">
    <property type="nucleotide sequence ID" value="NZ_CP045008.1"/>
</dbReference>
<evidence type="ECO:0008006" key="5">
    <source>
        <dbReference type="Google" id="ProtNLM"/>
    </source>
</evidence>
<evidence type="ECO:0000313" key="1">
    <source>
        <dbReference type="EMBL" id="MBG2912982.1"/>
    </source>
</evidence>
<dbReference type="EMBL" id="CP047340">
    <property type="protein sequence ID" value="QIF89956.1"/>
    <property type="molecule type" value="Genomic_DNA"/>
</dbReference>
<dbReference type="EMBL" id="JADSJR010000001">
    <property type="protein sequence ID" value="MBG2912982.1"/>
    <property type="molecule type" value="Genomic_DNA"/>
</dbReference>
<evidence type="ECO:0000313" key="3">
    <source>
        <dbReference type="Proteomes" id="UP000501338"/>
    </source>
</evidence>
<name>A0A6G6SU54_9GAMM</name>
<evidence type="ECO:0000313" key="4">
    <source>
        <dbReference type="Proteomes" id="UP000612266"/>
    </source>
</evidence>
<accession>A0A6G6SU54</accession>
<dbReference type="InterPro" id="IPR024422">
    <property type="entry name" value="Protein_unknown_function_OB"/>
</dbReference>
<dbReference type="Pfam" id="PF12869">
    <property type="entry name" value="tRNA_anti-like"/>
    <property type="match status" value="1"/>
</dbReference>
<proteinExistence type="predicted"/>
<dbReference type="Proteomes" id="UP000612266">
    <property type="component" value="Unassembled WGS sequence"/>
</dbReference>
<reference evidence="1" key="2">
    <citation type="submission" date="2020-11" db="EMBL/GenBank/DDBJ databases">
        <title>Enhanced detection system for hospital associated transmission using whole genome sequencing surveillance.</title>
        <authorList>
            <person name="Harrison L.H."/>
            <person name="Van Tyne D."/>
            <person name="Marsh J.W."/>
            <person name="Griffith M.P."/>
            <person name="Snyder D.J."/>
            <person name="Cooper V.S."/>
            <person name="Mustapha M."/>
        </authorList>
    </citation>
    <scope>NUCLEOTIDE SEQUENCE</scope>
    <source>
        <strain evidence="1">PR00070</strain>
    </source>
</reference>
<keyword evidence="3" id="KW-1185">Reference proteome</keyword>
<gene>
    <name evidence="2" type="ORF">GTH23_07825</name>
    <name evidence="1" type="ORF">I4901_01145</name>
</gene>
<dbReference type="GeneID" id="57332727"/>
<evidence type="ECO:0000313" key="2">
    <source>
        <dbReference type="EMBL" id="QIF89956.1"/>
    </source>
</evidence>
<sequence>MKKTVLLLSMITLLSGCKINEAIRSVNSAVNQIVPSMESPVTEATYAGICKDFSDNEIAAKKKWRGKWIILEGRVTTIASLEEVVRYDLYKPTPPKVVAISFNNKASASYTLKPSEEDNVLKIKKGQTAKIKGEISDITYTLGCLILLENGTIQ</sequence>